<proteinExistence type="predicted"/>
<keyword evidence="7" id="KW-1185">Reference proteome</keyword>
<protein>
    <submittedName>
        <fullName evidence="6">Disulfide bond formation protein B</fullName>
    </submittedName>
</protein>
<feature type="transmembrane region" description="Helical" evidence="5">
    <location>
        <begin position="149"/>
        <end position="173"/>
    </location>
</feature>
<evidence type="ECO:0000313" key="7">
    <source>
        <dbReference type="Proteomes" id="UP000683421"/>
    </source>
</evidence>
<evidence type="ECO:0000256" key="4">
    <source>
        <dbReference type="ARBA" id="ARBA00023136"/>
    </source>
</evidence>
<dbReference type="AlphaFoldDB" id="A0AAJ4NN05"/>
<dbReference type="GO" id="GO:0006457">
    <property type="term" value="P:protein folding"/>
    <property type="evidence" value="ECO:0007669"/>
    <property type="project" value="InterPro"/>
</dbReference>
<feature type="transmembrane region" description="Helical" evidence="5">
    <location>
        <begin position="12"/>
        <end position="32"/>
    </location>
</feature>
<dbReference type="Gene3D" id="1.20.1550.10">
    <property type="entry name" value="DsbB-like"/>
    <property type="match status" value="1"/>
</dbReference>
<dbReference type="Proteomes" id="UP000683421">
    <property type="component" value="Chromosome"/>
</dbReference>
<comment type="subcellular location">
    <subcellularLocation>
        <location evidence="1">Membrane</location>
        <topology evidence="1">Multi-pass membrane protein</topology>
    </subcellularLocation>
</comment>
<dbReference type="InterPro" id="IPR023380">
    <property type="entry name" value="DsbB-like_sf"/>
</dbReference>
<sequence length="190" mass="21396">MKKYFKEDLVKLLSAIELAGITVTIISAFYFQFVMGEIPCPLCLLQRLGLLAIGFGFLLNMHYHIRPSHYALSLLASVLTAFISLRQIALHVSDPVGFGSTVFGLHMYTWVFIICMIAIIYISVVMSYPNQYKINKDPNEIADAKNNKIRTLSHIIFVIFIIAIFANIASTFIECGIHECPDNPTKYILA</sequence>
<evidence type="ECO:0000256" key="5">
    <source>
        <dbReference type="SAM" id="Phobius"/>
    </source>
</evidence>
<evidence type="ECO:0000313" key="6">
    <source>
        <dbReference type="EMBL" id="QWU98798.1"/>
    </source>
</evidence>
<dbReference type="EMBL" id="CP076680">
    <property type="protein sequence ID" value="QWU98798.1"/>
    <property type="molecule type" value="Genomic_DNA"/>
</dbReference>
<keyword evidence="3 5" id="KW-1133">Transmembrane helix</keyword>
<reference evidence="6 7" key="1">
    <citation type="submission" date="2021-06" db="EMBL/GenBank/DDBJ databases">
        <title>Ulceroglandular infection and bacteremia caused by Francisella salimarina in an immunocompromised patient, France.</title>
        <authorList>
            <person name="Hennebique A."/>
            <person name="Caspar Y."/>
            <person name="Maurin M."/>
            <person name="Boisset S."/>
            <person name="Pelloux I."/>
            <person name="Gallego-Hernanz M.P."/>
            <person name="Burucoa C."/>
            <person name="Cazenave-Roblot F."/>
            <person name="Plouzeau C."/>
            <person name="Rammaert B."/>
        </authorList>
    </citation>
    <scope>NUCLEOTIDE SEQUENCE [LARGE SCALE GENOMIC DNA]</scope>
    <source>
        <strain evidence="6 7">CHUGA-F75</strain>
    </source>
</reference>
<feature type="transmembrane region" description="Helical" evidence="5">
    <location>
        <begin position="44"/>
        <end position="63"/>
    </location>
</feature>
<feature type="transmembrane region" description="Helical" evidence="5">
    <location>
        <begin position="108"/>
        <end position="128"/>
    </location>
</feature>
<dbReference type="RefSeq" id="WP_013922781.1">
    <property type="nucleotide sequence ID" value="NZ_CP076680.1"/>
</dbReference>
<dbReference type="InterPro" id="IPR003752">
    <property type="entry name" value="DiS_bond_form_DsbB/BdbC"/>
</dbReference>
<organism evidence="6 7">
    <name type="scientific">Francisella salimarina</name>
    <dbReference type="NCBI Taxonomy" id="2599927"/>
    <lineage>
        <taxon>Bacteria</taxon>
        <taxon>Pseudomonadati</taxon>
        <taxon>Pseudomonadota</taxon>
        <taxon>Gammaproteobacteria</taxon>
        <taxon>Thiotrichales</taxon>
        <taxon>Francisellaceae</taxon>
        <taxon>Francisella</taxon>
    </lineage>
</organism>
<dbReference type="GO" id="GO:0016020">
    <property type="term" value="C:membrane"/>
    <property type="evidence" value="ECO:0007669"/>
    <property type="project" value="UniProtKB-SubCell"/>
</dbReference>
<keyword evidence="4 5" id="KW-0472">Membrane</keyword>
<dbReference type="KEGG" id="fsr:KQR59_06700"/>
<evidence type="ECO:0000256" key="3">
    <source>
        <dbReference type="ARBA" id="ARBA00022989"/>
    </source>
</evidence>
<accession>A0AAJ4NN05</accession>
<keyword evidence="2 5" id="KW-0812">Transmembrane</keyword>
<feature type="transmembrane region" description="Helical" evidence="5">
    <location>
        <begin position="70"/>
        <end position="88"/>
    </location>
</feature>
<evidence type="ECO:0000256" key="2">
    <source>
        <dbReference type="ARBA" id="ARBA00022692"/>
    </source>
</evidence>
<dbReference type="SUPFAM" id="SSF158442">
    <property type="entry name" value="DsbB-like"/>
    <property type="match status" value="1"/>
</dbReference>
<evidence type="ECO:0000256" key="1">
    <source>
        <dbReference type="ARBA" id="ARBA00004141"/>
    </source>
</evidence>
<name>A0AAJ4NN05_9GAMM</name>
<gene>
    <name evidence="6" type="ORF">KQR59_06700</name>
</gene>
<dbReference type="Pfam" id="PF02600">
    <property type="entry name" value="DsbB"/>
    <property type="match status" value="1"/>
</dbReference>
<dbReference type="GO" id="GO:0015035">
    <property type="term" value="F:protein-disulfide reductase activity"/>
    <property type="evidence" value="ECO:0007669"/>
    <property type="project" value="InterPro"/>
</dbReference>